<evidence type="ECO:0000313" key="2">
    <source>
        <dbReference type="Proteomes" id="UP000593802"/>
    </source>
</evidence>
<protein>
    <recommendedName>
        <fullName evidence="3">DUF2334 domain-containing protein</fullName>
    </recommendedName>
</protein>
<dbReference type="EMBL" id="AP023366">
    <property type="protein sequence ID" value="BCJ85633.1"/>
    <property type="molecule type" value="Genomic_DNA"/>
</dbReference>
<dbReference type="Gene3D" id="3.20.20.370">
    <property type="entry name" value="Glycoside hydrolase/deacetylase"/>
    <property type="match status" value="1"/>
</dbReference>
<dbReference type="PANTHER" id="PTHR46580:SF4">
    <property type="entry name" value="ATP_GTP-BINDING PROTEIN"/>
    <property type="match status" value="1"/>
</dbReference>
<dbReference type="Proteomes" id="UP000593802">
    <property type="component" value="Chromosome"/>
</dbReference>
<dbReference type="AlphaFoldDB" id="A0A7I8D656"/>
<dbReference type="SUPFAM" id="SSF69318">
    <property type="entry name" value="Integrin alpha N-terminal domain"/>
    <property type="match status" value="1"/>
</dbReference>
<dbReference type="KEGG" id="eff:skT53_06180"/>
<organism evidence="1 2">
    <name type="scientific">Effusibacillus dendaii</name>
    <dbReference type="NCBI Taxonomy" id="2743772"/>
    <lineage>
        <taxon>Bacteria</taxon>
        <taxon>Bacillati</taxon>
        <taxon>Bacillota</taxon>
        <taxon>Bacilli</taxon>
        <taxon>Bacillales</taxon>
        <taxon>Alicyclobacillaceae</taxon>
        <taxon>Effusibacillus</taxon>
    </lineage>
</organism>
<dbReference type="InterPro" id="IPR028994">
    <property type="entry name" value="Integrin_alpha_N"/>
</dbReference>
<dbReference type="Gene3D" id="2.130.10.130">
    <property type="entry name" value="Integrin alpha, N-terminal"/>
    <property type="match status" value="1"/>
</dbReference>
<dbReference type="InterPro" id="IPR011330">
    <property type="entry name" value="Glyco_hydro/deAcase_b/a-brl"/>
</dbReference>
<keyword evidence="2" id="KW-1185">Reference proteome</keyword>
<reference evidence="1 2" key="1">
    <citation type="submission" date="2020-08" db="EMBL/GenBank/DDBJ databases">
        <title>Complete Genome Sequence of Effusibacillus dendaii Strain skT53, Isolated from Farmland soil.</title>
        <authorList>
            <person name="Konishi T."/>
            <person name="Kawasaki H."/>
        </authorList>
    </citation>
    <scope>NUCLEOTIDE SEQUENCE [LARGE SCALE GENOMIC DNA]</scope>
    <source>
        <strain evidence="2">skT53</strain>
    </source>
</reference>
<evidence type="ECO:0000313" key="1">
    <source>
        <dbReference type="EMBL" id="BCJ85633.1"/>
    </source>
</evidence>
<gene>
    <name evidence="1" type="ORF">skT53_06180</name>
</gene>
<dbReference type="PANTHER" id="PTHR46580">
    <property type="entry name" value="SENSOR KINASE-RELATED"/>
    <property type="match status" value="1"/>
</dbReference>
<name>A0A7I8D656_9BACL</name>
<dbReference type="InterPro" id="IPR018763">
    <property type="entry name" value="DUF2334"/>
</dbReference>
<accession>A0A7I8D656</accession>
<evidence type="ECO:0008006" key="3">
    <source>
        <dbReference type="Google" id="ProtNLM"/>
    </source>
</evidence>
<dbReference type="RefSeq" id="WP_200759733.1">
    <property type="nucleotide sequence ID" value="NZ_AP023366.1"/>
</dbReference>
<proteinExistence type="predicted"/>
<sequence>MKKVMKKVILGLLTFVLVAGITVYVQANTGINALPDANKRHAMLRLEDVGPGGNYSTLDDLGRLRAIFEYLEKEQVPFHVAVIPRWKYLQPNGTWYEKGIDDQNPDLQVKKFIELLQDAETHGAVLGMHGYTHQYGDHKMDNNNQDTGIGAEFHVKGAPQTDQVAYAADRITKSLAAFDKAGLQPGFWESPHYNDTREQEQVFRSFMGILYQPDFYSLRSLKDLNVYESENHYSRNTLGSVYIPAPLKYIHDKDNVEKVLAELPTYQGLASLYYHPFLEYPYLEPEKDSTGKPLIRDGLPVYTYKAGVQSNLQRLINGVKQQGFRWVSIHDAVPFSPAHRIDLPSGTKASDLLLGDVCGYGHADVVVRAENQIQVIQGTYKWPRNRAQEPSQVWLKRKFLPEEQLLLADMNGDQKQDLVVYNRKTGEVSAFYSNGKSFGPPVSFGELPAGLDSLQPFHMNGGGNVDLIGRQQKELNIAVNQGGKFEITNLHLPIPSDAALLVGDVSGQRLDDIIYYSPNEKTIRIYPNSGTGKILEPISIKMPFPDKKAQVLVSDTRGNGKSDLVIYYPEEGLWQILQGSANFHVQPADNMFGPWSRGTTRVGYTADFDGNGKGDIASYSEEQHTLDLALSFRGSSK</sequence>
<dbReference type="GO" id="GO:0005975">
    <property type="term" value="P:carbohydrate metabolic process"/>
    <property type="evidence" value="ECO:0007669"/>
    <property type="project" value="InterPro"/>
</dbReference>
<dbReference type="Pfam" id="PF10096">
    <property type="entry name" value="DUF2334"/>
    <property type="match status" value="1"/>
</dbReference>
<dbReference type="SUPFAM" id="SSF88713">
    <property type="entry name" value="Glycoside hydrolase/deacetylase"/>
    <property type="match status" value="1"/>
</dbReference>